<feature type="transmembrane region" description="Helical" evidence="6">
    <location>
        <begin position="548"/>
        <end position="569"/>
    </location>
</feature>
<evidence type="ECO:0000313" key="8">
    <source>
        <dbReference type="EMBL" id="GET87020.1"/>
    </source>
</evidence>
<evidence type="ECO:0000256" key="1">
    <source>
        <dbReference type="ARBA" id="ARBA00004141"/>
    </source>
</evidence>
<name>A0A640KBH6_LEITA</name>
<evidence type="ECO:0000256" key="6">
    <source>
        <dbReference type="SAM" id="Phobius"/>
    </source>
</evidence>
<dbReference type="GO" id="GO:0016020">
    <property type="term" value="C:membrane"/>
    <property type="evidence" value="ECO:0007669"/>
    <property type="project" value="UniProtKB-SubCell"/>
</dbReference>
<feature type="transmembrane region" description="Helical" evidence="6">
    <location>
        <begin position="279"/>
        <end position="297"/>
    </location>
</feature>
<evidence type="ECO:0000313" key="9">
    <source>
        <dbReference type="Proteomes" id="UP000419144"/>
    </source>
</evidence>
<keyword evidence="3 6" id="KW-1133">Transmembrane helix</keyword>
<dbReference type="PANTHER" id="PTHR21576:SF157">
    <property type="entry name" value="NODULIN-LIKE DOMAIN-CONTAINING PROTEIN"/>
    <property type="match status" value="1"/>
</dbReference>
<dbReference type="Pfam" id="PF06813">
    <property type="entry name" value="Nodulin-like"/>
    <property type="match status" value="1"/>
</dbReference>
<evidence type="ECO:0000259" key="7">
    <source>
        <dbReference type="Pfam" id="PF06813"/>
    </source>
</evidence>
<feature type="transmembrane region" description="Helical" evidence="6">
    <location>
        <begin position="126"/>
        <end position="151"/>
    </location>
</feature>
<gene>
    <name evidence="8" type="ORF">LtaPh_1315500</name>
</gene>
<feature type="transmembrane region" description="Helical" evidence="6">
    <location>
        <begin position="473"/>
        <end position="494"/>
    </location>
</feature>
<keyword evidence="9" id="KW-1185">Reference proteome</keyword>
<feature type="transmembrane region" description="Helical" evidence="6">
    <location>
        <begin position="93"/>
        <end position="114"/>
    </location>
</feature>
<dbReference type="Gene3D" id="1.20.1250.20">
    <property type="entry name" value="MFS general substrate transporter like domains"/>
    <property type="match status" value="1"/>
</dbReference>
<comment type="caution">
    <text evidence="8">The sequence shown here is derived from an EMBL/GenBank/DDBJ whole genome shotgun (WGS) entry which is preliminary data.</text>
</comment>
<dbReference type="AlphaFoldDB" id="A0A640KBH6"/>
<feature type="region of interest" description="Disordered" evidence="5">
    <location>
        <begin position="308"/>
        <end position="328"/>
    </location>
</feature>
<feature type="transmembrane region" description="Helical" evidence="6">
    <location>
        <begin position="187"/>
        <end position="207"/>
    </location>
</feature>
<evidence type="ECO:0000256" key="5">
    <source>
        <dbReference type="SAM" id="MobiDB-lite"/>
    </source>
</evidence>
<evidence type="ECO:0000256" key="4">
    <source>
        <dbReference type="ARBA" id="ARBA00023136"/>
    </source>
</evidence>
<evidence type="ECO:0000256" key="3">
    <source>
        <dbReference type="ARBA" id="ARBA00022989"/>
    </source>
</evidence>
<feature type="transmembrane region" description="Helical" evidence="6">
    <location>
        <begin position="247"/>
        <end position="267"/>
    </location>
</feature>
<evidence type="ECO:0000256" key="2">
    <source>
        <dbReference type="ARBA" id="ARBA00022692"/>
    </source>
</evidence>
<dbReference type="InterPro" id="IPR010658">
    <property type="entry name" value="Nodulin-like"/>
</dbReference>
<dbReference type="EMBL" id="BLBS01000017">
    <property type="protein sequence ID" value="GET87020.1"/>
    <property type="molecule type" value="Genomic_DNA"/>
</dbReference>
<dbReference type="VEuPathDB" id="TriTrypDB:LtaPh_1315500"/>
<keyword evidence="2 6" id="KW-0812">Transmembrane</keyword>
<comment type="subcellular location">
    <subcellularLocation>
        <location evidence="1">Membrane</location>
        <topology evidence="1">Multi-pass membrane protein</topology>
    </subcellularLocation>
</comment>
<sequence length="609" mass="67325">MFDVREKEVHLALLSRTPMKPISEAHRFSLLLIGLLGMICGSFGSYTFNLVSGSLQERYSLSQRDLSTITTTGTVIGNVMLPYSFLYDYVGPLPIAVLSSFVFPLGALLVALSFQGVIVANVVRLSVFYSFMNVGTSFFDLSSCITILSYFPTNRGSVVALLKTFIGLGSAIVGSMYQGFFGGAAEYFFYFLMMFAAIVGVLGIIFLRLPAYHLTGYEESHLSAAEKEERLASMSQYLKQKAPMWRFYYGFALMVVLIVFLPLTTGLVDYLQLGQKEKLAFAIVTTILATGFVVIAIPPELFQCSRRSSPADESLGTANQVEGSPYTDPNDVPKPLPFASSTVIEEAVDTEVDYIAPQYQTSFVRNLLSVHLWALWWTSFCIVGAEEVIMNNSSFIFGAFAGEKTSTSTRTLLTVLNGVGSATGRLLMSFFETWSQNRPAEKRIPLTVSLFIPTTSIIITIVLFLTLPKQALPLPYVVAAIGNGFLAATTILITRTIYARDPAKHYHFCFLAAAASSIVLNRFLYGEWYTVQSEKLGNSLLCTSRKCVQMPLLVLLGLACTAFVSNIVVHLTYRRYSERVLAERRRLREESSPNSDPLHEGVSDLAHYP</sequence>
<feature type="transmembrane region" description="Helical" evidence="6">
    <location>
        <begin position="444"/>
        <end position="467"/>
    </location>
</feature>
<feature type="domain" description="Nodulin-like" evidence="7">
    <location>
        <begin position="45"/>
        <end position="210"/>
    </location>
</feature>
<feature type="transmembrane region" description="Helical" evidence="6">
    <location>
        <begin position="66"/>
        <end position="86"/>
    </location>
</feature>
<feature type="transmembrane region" description="Helical" evidence="6">
    <location>
        <begin position="506"/>
        <end position="525"/>
    </location>
</feature>
<dbReference type="SUPFAM" id="SSF103473">
    <property type="entry name" value="MFS general substrate transporter"/>
    <property type="match status" value="2"/>
</dbReference>
<feature type="transmembrane region" description="Helical" evidence="6">
    <location>
        <begin position="28"/>
        <end position="46"/>
    </location>
</feature>
<proteinExistence type="predicted"/>
<dbReference type="Proteomes" id="UP000419144">
    <property type="component" value="Unassembled WGS sequence"/>
</dbReference>
<protein>
    <recommendedName>
        <fullName evidence="7">Nodulin-like domain-containing protein</fullName>
    </recommendedName>
</protein>
<organism evidence="8 9">
    <name type="scientific">Leishmania tarentolae</name>
    <name type="common">Sauroleishmania tarentolae</name>
    <dbReference type="NCBI Taxonomy" id="5689"/>
    <lineage>
        <taxon>Eukaryota</taxon>
        <taxon>Discoba</taxon>
        <taxon>Euglenozoa</taxon>
        <taxon>Kinetoplastea</taxon>
        <taxon>Metakinetoplastina</taxon>
        <taxon>Trypanosomatida</taxon>
        <taxon>Trypanosomatidae</taxon>
        <taxon>Leishmaniinae</taxon>
        <taxon>Leishmania</taxon>
        <taxon>lizard Leishmania</taxon>
    </lineage>
</organism>
<feature type="transmembrane region" description="Helical" evidence="6">
    <location>
        <begin position="158"/>
        <end position="181"/>
    </location>
</feature>
<dbReference type="InterPro" id="IPR036259">
    <property type="entry name" value="MFS_trans_sf"/>
</dbReference>
<reference evidence="8" key="1">
    <citation type="submission" date="2019-11" db="EMBL/GenBank/DDBJ databases">
        <title>Leishmania tarentolae CDS.</title>
        <authorList>
            <person name="Goto Y."/>
            <person name="Yamagishi J."/>
        </authorList>
    </citation>
    <scope>NUCLEOTIDE SEQUENCE [LARGE SCALE GENOMIC DNA]</scope>
    <source>
        <strain evidence="8">Parrot Tar II</strain>
    </source>
</reference>
<accession>A0A640KBH6</accession>
<keyword evidence="4 6" id="KW-0472">Membrane</keyword>
<dbReference type="PANTHER" id="PTHR21576">
    <property type="entry name" value="UNCHARACTERIZED NODULIN-LIKE PROTEIN"/>
    <property type="match status" value="1"/>
</dbReference>
<dbReference type="OrthoDB" id="251148at2759"/>